<keyword evidence="1" id="KW-1133">Transmembrane helix</keyword>
<dbReference type="SUPFAM" id="SSF158472">
    <property type="entry name" value="HAMP domain-like"/>
    <property type="match status" value="1"/>
</dbReference>
<dbReference type="GO" id="GO:0016020">
    <property type="term" value="C:membrane"/>
    <property type="evidence" value="ECO:0007669"/>
    <property type="project" value="InterPro"/>
</dbReference>
<dbReference type="STRING" id="754477.Q7C_1050"/>
<dbReference type="InterPro" id="IPR043128">
    <property type="entry name" value="Rev_trsase/Diguanyl_cyclase"/>
</dbReference>
<dbReference type="OrthoDB" id="9804951at2"/>
<dbReference type="InterPro" id="IPR035919">
    <property type="entry name" value="EAL_sf"/>
</dbReference>
<evidence type="ECO:0000313" key="6">
    <source>
        <dbReference type="Proteomes" id="UP000009145"/>
    </source>
</evidence>
<dbReference type="SUPFAM" id="SSF55073">
    <property type="entry name" value="Nucleotide cyclase"/>
    <property type="match status" value="1"/>
</dbReference>
<dbReference type="CDD" id="cd01949">
    <property type="entry name" value="GGDEF"/>
    <property type="match status" value="1"/>
</dbReference>
<dbReference type="PATRIC" id="fig|754477.3.peg.1031"/>
<dbReference type="GO" id="GO:0007165">
    <property type="term" value="P:signal transduction"/>
    <property type="evidence" value="ECO:0007669"/>
    <property type="project" value="InterPro"/>
</dbReference>
<accession>I1YH16</accession>
<dbReference type="Pfam" id="PF14827">
    <property type="entry name" value="dCache_3"/>
    <property type="match status" value="1"/>
</dbReference>
<dbReference type="SMART" id="SM00267">
    <property type="entry name" value="GGDEF"/>
    <property type="match status" value="1"/>
</dbReference>
<dbReference type="InterPro" id="IPR050706">
    <property type="entry name" value="Cyclic-di-GMP_PDE-like"/>
</dbReference>
<evidence type="ECO:0000313" key="5">
    <source>
        <dbReference type="EMBL" id="AFJ02209.1"/>
    </source>
</evidence>
<dbReference type="Pfam" id="PF00563">
    <property type="entry name" value="EAL"/>
    <property type="match status" value="1"/>
</dbReference>
<dbReference type="SUPFAM" id="SSF141868">
    <property type="entry name" value="EAL domain-like"/>
    <property type="match status" value="1"/>
</dbReference>
<dbReference type="NCBIfam" id="TIGR00254">
    <property type="entry name" value="GGDEF"/>
    <property type="match status" value="1"/>
</dbReference>
<evidence type="ECO:0000256" key="1">
    <source>
        <dbReference type="SAM" id="Phobius"/>
    </source>
</evidence>
<dbReference type="GO" id="GO:0071111">
    <property type="term" value="F:cyclic-guanylate-specific phosphodiesterase activity"/>
    <property type="evidence" value="ECO:0007669"/>
    <property type="project" value="InterPro"/>
</dbReference>
<gene>
    <name evidence="5" type="ordered locus">Q7C_1050</name>
</gene>
<dbReference type="PROSITE" id="PS50885">
    <property type="entry name" value="HAMP"/>
    <property type="match status" value="1"/>
</dbReference>
<name>I1YH16_METFJ</name>
<keyword evidence="1" id="KW-0472">Membrane</keyword>
<dbReference type="EMBL" id="CP003380">
    <property type="protein sequence ID" value="AFJ02209.1"/>
    <property type="molecule type" value="Genomic_DNA"/>
</dbReference>
<reference evidence="5 6" key="1">
    <citation type="journal article" date="2012" name="J. Bacteriol.">
        <title>Complete genome sequences of Methylophaga sp. strain JAM1 and Methylophaga sp. strain JAM7.</title>
        <authorList>
            <person name="Villeneuve C."/>
            <person name="Martineau C."/>
            <person name="Mauffrey F."/>
            <person name="Villemur R."/>
        </authorList>
    </citation>
    <scope>NUCLEOTIDE SEQUENCE [LARGE SCALE GENOMIC DNA]</scope>
    <source>
        <strain evidence="5 6">JAM7</strain>
    </source>
</reference>
<dbReference type="PROSITE" id="PS50883">
    <property type="entry name" value="EAL"/>
    <property type="match status" value="1"/>
</dbReference>
<evidence type="ECO:0000259" key="3">
    <source>
        <dbReference type="PROSITE" id="PS50885"/>
    </source>
</evidence>
<dbReference type="KEGG" id="mec:Q7C_1050"/>
<dbReference type="Pfam" id="PF00990">
    <property type="entry name" value="GGDEF"/>
    <property type="match status" value="1"/>
</dbReference>
<dbReference type="HOGENOM" id="CLU_000445_70_46_6"/>
<evidence type="ECO:0000259" key="2">
    <source>
        <dbReference type="PROSITE" id="PS50883"/>
    </source>
</evidence>
<dbReference type="PROSITE" id="PS50887">
    <property type="entry name" value="GGDEF"/>
    <property type="match status" value="1"/>
</dbReference>
<dbReference type="Gene3D" id="3.20.20.450">
    <property type="entry name" value="EAL domain"/>
    <property type="match status" value="1"/>
</dbReference>
<sequence precursor="true">MRISNLSLYNQISLLLLVVVLVTTGVIQFTAWWSAEQFNNQQIRQDIQKATEILDEYAQSREALLMTSARVLTADFGFKQAVATSDRNTIASMLENHRNRIDADVLLLSQRNGDPIASSSQTKVSASQFREIFSGLNATPEKSQLIWMDNAVYQIIMQPVLAPRPIAYALIGFQVDEPILEKLHKLTLKELTFLVNNEVVTSTLPNITAGMSHKSVLDHTETSWFLINRPQLIHTELATMTSVNNPVSLILTHDLRPIYNQYDALALRIIVIALSIFILAILSGSYLASQLTKPLASLVNLAKQFAQGDYRHAVTEHQGSSETRSLSEALHVMGNQVASREERIRYQAEHDHLTGLFNAEKLRSTLTNTLSELQRAVLITFYIGNFRQVNDRLGPDLADNCLRIIANRIRDLPCPGKHLVARMEGIEFIVIYQLPPGRSEQPLIDQLLYQLEMPIREQEITIHMQYHCGVAVYPDDADEPLSLLRRTRLSADYARSHQLRIYHYEQGLDEARLERFALIESLNLALKQKGKGFKLNFQPKMRILDQQIIGVEALMRWEHPEKGFVPPDTFIALAEQAGLISDITRWVIHATLHQARQWHQRGVMLQVAINVSAEDVCNPAFCQMLENAVDNIGVNPKYCTIEITERDILQDEKTATQTLLSIQNRGFRISLDDYGIGQSALAKLKVLPINEIKLDKAFILNLDTSAKDQSIVRSTITMARELNLKVVAEGVENAASLQLLTAMGCDSVQGYYLGRPMPADQLLLWLEKFYDSDQPSSAGSV</sequence>
<feature type="domain" description="HAMP" evidence="3">
    <location>
        <begin position="289"/>
        <end position="342"/>
    </location>
</feature>
<evidence type="ECO:0000259" key="4">
    <source>
        <dbReference type="PROSITE" id="PS50887"/>
    </source>
</evidence>
<proteinExistence type="predicted"/>
<feature type="domain" description="EAL" evidence="2">
    <location>
        <begin position="515"/>
        <end position="770"/>
    </location>
</feature>
<dbReference type="AlphaFoldDB" id="I1YH16"/>
<dbReference type="RefSeq" id="WP_014703629.1">
    <property type="nucleotide sequence ID" value="NC_017856.1"/>
</dbReference>
<dbReference type="PANTHER" id="PTHR33121">
    <property type="entry name" value="CYCLIC DI-GMP PHOSPHODIESTERASE PDEF"/>
    <property type="match status" value="1"/>
</dbReference>
<organism evidence="5 6">
    <name type="scientific">Methylophaga frappieri (strain ATCC BAA-2434 / DSM 25690 / JAM7)</name>
    <dbReference type="NCBI Taxonomy" id="754477"/>
    <lineage>
        <taxon>Bacteria</taxon>
        <taxon>Pseudomonadati</taxon>
        <taxon>Pseudomonadota</taxon>
        <taxon>Gammaproteobacteria</taxon>
        <taxon>Thiotrichales</taxon>
        <taxon>Piscirickettsiaceae</taxon>
        <taxon>Methylophaga</taxon>
    </lineage>
</organism>
<dbReference type="Gene3D" id="3.30.70.270">
    <property type="match status" value="1"/>
</dbReference>
<dbReference type="InterPro" id="IPR003660">
    <property type="entry name" value="HAMP_dom"/>
</dbReference>
<dbReference type="Proteomes" id="UP000009145">
    <property type="component" value="Chromosome"/>
</dbReference>
<dbReference type="InterPro" id="IPR029150">
    <property type="entry name" value="dCache_3"/>
</dbReference>
<dbReference type="InterPro" id="IPR001633">
    <property type="entry name" value="EAL_dom"/>
</dbReference>
<keyword evidence="1" id="KW-0812">Transmembrane</keyword>
<dbReference type="CDD" id="cd01948">
    <property type="entry name" value="EAL"/>
    <property type="match status" value="1"/>
</dbReference>
<dbReference type="PANTHER" id="PTHR33121:SF70">
    <property type="entry name" value="SIGNALING PROTEIN YKOW"/>
    <property type="match status" value="1"/>
</dbReference>
<dbReference type="Gene3D" id="6.10.340.10">
    <property type="match status" value="1"/>
</dbReference>
<dbReference type="Pfam" id="PF00672">
    <property type="entry name" value="HAMP"/>
    <property type="match status" value="1"/>
</dbReference>
<feature type="domain" description="GGDEF" evidence="4">
    <location>
        <begin position="374"/>
        <end position="504"/>
    </location>
</feature>
<dbReference type="InterPro" id="IPR029787">
    <property type="entry name" value="Nucleotide_cyclase"/>
</dbReference>
<feature type="transmembrane region" description="Helical" evidence="1">
    <location>
        <begin position="265"/>
        <end position="288"/>
    </location>
</feature>
<dbReference type="InterPro" id="IPR000160">
    <property type="entry name" value="GGDEF_dom"/>
</dbReference>
<protein>
    <submittedName>
        <fullName evidence="5">Diguanylate cyclase/phosphodiesterase (GGDEF &amp; EAL domains) with PAS/PAC sensor(S)</fullName>
    </submittedName>
</protein>
<dbReference type="eggNOG" id="COG5001">
    <property type="taxonomic scope" value="Bacteria"/>
</dbReference>
<keyword evidence="6" id="KW-1185">Reference proteome</keyword>
<dbReference type="SMART" id="SM00052">
    <property type="entry name" value="EAL"/>
    <property type="match status" value="1"/>
</dbReference>
<feature type="transmembrane region" description="Helical" evidence="1">
    <location>
        <begin position="12"/>
        <end position="35"/>
    </location>
</feature>